<dbReference type="RefSeq" id="WP_021796264.1">
    <property type="nucleotide sequence ID" value="NZ_ACVN02000028.1"/>
</dbReference>
<sequence>MGEDTGRARASGQEASGRWAGLVCLSVGVAMLFVNTAAVNVALPDVSASLNASMAQQQWVASAYSLAFVVVLLIAGFGGDRLGHRRVLLMGLVGLLVGSVLGTASPVVGCLIAARALMGAGAGMFIPMSLALIADLFPRMADRARALTVWTIAGTLGAPLGPVIGGGLTSLAGWRAIFAFDVVAFLVVMVWSLRVIPRSRRPVASATGLPWRGGLLVTAGLGLLTAGLINAQRAWMSLSACGSALAGVVLVVGFVVSDLRTGRPLTDLRLFASTPFAIGGIVLATVNFAVFGLIFVLPAYLETVRGHNALVGGLLLMPLVAGAILGSLLNEHATRRLSPAGACRAGLTLLALGAVIMGAATVRGGLVLMGVGEALAGLGMGVCQPVALSWGLSQVDSDRRGTGSSLLSVLQQLGSVLGIGVLGTVEGSIYSTGLTASGVHATPEATSSVTIAFQQAARSPDAAGQALREAAARAYTTATDFSLLTCCLVAVGALVAVVVLVRRGDTRTG</sequence>
<comment type="subcellular location">
    <subcellularLocation>
        <location evidence="1">Cell membrane</location>
        <topology evidence="1">Multi-pass membrane protein</topology>
    </subcellularLocation>
</comment>
<dbReference type="Gene3D" id="1.20.1250.20">
    <property type="entry name" value="MFS general substrate transporter like domains"/>
    <property type="match status" value="1"/>
</dbReference>
<dbReference type="SUPFAM" id="SSF103473">
    <property type="entry name" value="MFS general substrate transporter"/>
    <property type="match status" value="1"/>
</dbReference>
<evidence type="ECO:0000313" key="10">
    <source>
        <dbReference type="Proteomes" id="UP000017052"/>
    </source>
</evidence>
<comment type="caution">
    <text evidence="9">The sequence shown here is derived from an EMBL/GenBank/DDBJ whole genome shotgun (WGS) entry which is preliminary data.</text>
</comment>
<evidence type="ECO:0000256" key="4">
    <source>
        <dbReference type="ARBA" id="ARBA00022692"/>
    </source>
</evidence>
<feature type="transmembrane region" description="Helical" evidence="7">
    <location>
        <begin position="120"/>
        <end position="137"/>
    </location>
</feature>
<protein>
    <submittedName>
        <fullName evidence="9">Transporter, major facilitator family protein</fullName>
    </submittedName>
</protein>
<dbReference type="CDD" id="cd17321">
    <property type="entry name" value="MFS_MMR_MDR_like"/>
    <property type="match status" value="1"/>
</dbReference>
<dbReference type="GO" id="GO:0022857">
    <property type="term" value="F:transmembrane transporter activity"/>
    <property type="evidence" value="ECO:0007669"/>
    <property type="project" value="InterPro"/>
</dbReference>
<organism evidence="9 10">
    <name type="scientific">Propionibacterium acidifaciens F0233</name>
    <dbReference type="NCBI Taxonomy" id="553198"/>
    <lineage>
        <taxon>Bacteria</taxon>
        <taxon>Bacillati</taxon>
        <taxon>Actinomycetota</taxon>
        <taxon>Actinomycetes</taxon>
        <taxon>Propionibacteriales</taxon>
        <taxon>Propionibacteriaceae</taxon>
        <taxon>Propionibacterium</taxon>
    </lineage>
</organism>
<feature type="transmembrane region" description="Helical" evidence="7">
    <location>
        <begin position="235"/>
        <end position="256"/>
    </location>
</feature>
<evidence type="ECO:0000256" key="3">
    <source>
        <dbReference type="ARBA" id="ARBA00022475"/>
    </source>
</evidence>
<reference evidence="9" key="1">
    <citation type="submission" date="2013-08" db="EMBL/GenBank/DDBJ databases">
        <authorList>
            <person name="Durkin A.S."/>
            <person name="Haft D.R."/>
            <person name="McCorrison J."/>
            <person name="Torralba M."/>
            <person name="Gillis M."/>
            <person name="Haft D.H."/>
            <person name="Methe B."/>
            <person name="Sutton G."/>
            <person name="Nelson K.E."/>
        </authorList>
    </citation>
    <scope>NUCLEOTIDE SEQUENCE [LARGE SCALE GENOMIC DNA]</scope>
    <source>
        <strain evidence="9">F0233</strain>
    </source>
</reference>
<feature type="transmembrane region" description="Helical" evidence="7">
    <location>
        <begin position="19"/>
        <end position="39"/>
    </location>
</feature>
<dbReference type="Proteomes" id="UP000017052">
    <property type="component" value="Unassembled WGS sequence"/>
</dbReference>
<keyword evidence="4 7" id="KW-0812">Transmembrane</keyword>
<keyword evidence="10" id="KW-1185">Reference proteome</keyword>
<feature type="transmembrane region" description="Helical" evidence="7">
    <location>
        <begin position="309"/>
        <end position="329"/>
    </location>
</feature>
<feature type="transmembrane region" description="Helical" evidence="7">
    <location>
        <begin position="276"/>
        <end position="297"/>
    </location>
</feature>
<dbReference type="EMBL" id="ACVN02000028">
    <property type="protein sequence ID" value="ERK62504.1"/>
    <property type="molecule type" value="Genomic_DNA"/>
</dbReference>
<evidence type="ECO:0000256" key="7">
    <source>
        <dbReference type="SAM" id="Phobius"/>
    </source>
</evidence>
<evidence type="ECO:0000256" key="5">
    <source>
        <dbReference type="ARBA" id="ARBA00022989"/>
    </source>
</evidence>
<evidence type="ECO:0000259" key="8">
    <source>
        <dbReference type="PROSITE" id="PS50850"/>
    </source>
</evidence>
<keyword evidence="2" id="KW-0813">Transport</keyword>
<feature type="transmembrane region" description="Helical" evidence="7">
    <location>
        <begin position="149"/>
        <end position="168"/>
    </location>
</feature>
<dbReference type="GO" id="GO:0005886">
    <property type="term" value="C:plasma membrane"/>
    <property type="evidence" value="ECO:0007669"/>
    <property type="project" value="UniProtKB-SubCell"/>
</dbReference>
<dbReference type="InterPro" id="IPR011701">
    <property type="entry name" value="MFS"/>
</dbReference>
<dbReference type="PANTHER" id="PTHR42718">
    <property type="entry name" value="MAJOR FACILITATOR SUPERFAMILY MULTIDRUG TRANSPORTER MFSC"/>
    <property type="match status" value="1"/>
</dbReference>
<dbReference type="PANTHER" id="PTHR42718:SF46">
    <property type="entry name" value="BLR6921 PROTEIN"/>
    <property type="match status" value="1"/>
</dbReference>
<dbReference type="AlphaFoldDB" id="U2R1Y6"/>
<evidence type="ECO:0000256" key="2">
    <source>
        <dbReference type="ARBA" id="ARBA00022448"/>
    </source>
</evidence>
<dbReference type="PROSITE" id="PS50850">
    <property type="entry name" value="MFS"/>
    <property type="match status" value="1"/>
</dbReference>
<evidence type="ECO:0000256" key="6">
    <source>
        <dbReference type="ARBA" id="ARBA00023136"/>
    </source>
</evidence>
<feature type="transmembrane region" description="Helical" evidence="7">
    <location>
        <begin position="59"/>
        <end position="77"/>
    </location>
</feature>
<proteinExistence type="predicted"/>
<dbReference type="Pfam" id="PF07690">
    <property type="entry name" value="MFS_1"/>
    <property type="match status" value="1"/>
</dbReference>
<feature type="transmembrane region" description="Helical" evidence="7">
    <location>
        <begin position="341"/>
        <end position="362"/>
    </location>
</feature>
<accession>U2R1Y6</accession>
<feature type="transmembrane region" description="Helical" evidence="7">
    <location>
        <begin position="481"/>
        <end position="501"/>
    </location>
</feature>
<keyword evidence="5 7" id="KW-1133">Transmembrane helix</keyword>
<evidence type="ECO:0000313" key="9">
    <source>
        <dbReference type="EMBL" id="ERK62504.1"/>
    </source>
</evidence>
<feature type="transmembrane region" description="Helical" evidence="7">
    <location>
        <begin position="174"/>
        <end position="197"/>
    </location>
</feature>
<dbReference type="InterPro" id="IPR020846">
    <property type="entry name" value="MFS_dom"/>
</dbReference>
<evidence type="ECO:0000256" key="1">
    <source>
        <dbReference type="ARBA" id="ARBA00004651"/>
    </source>
</evidence>
<keyword evidence="3" id="KW-1003">Cell membrane</keyword>
<dbReference type="InterPro" id="IPR036259">
    <property type="entry name" value="MFS_trans_sf"/>
</dbReference>
<name>U2R1Y6_9ACTN</name>
<feature type="transmembrane region" description="Helical" evidence="7">
    <location>
        <begin position="89"/>
        <end position="114"/>
    </location>
</feature>
<dbReference type="GeneID" id="95359697"/>
<feature type="domain" description="Major facilitator superfamily (MFS) profile" evidence="8">
    <location>
        <begin position="21"/>
        <end position="504"/>
    </location>
</feature>
<gene>
    <name evidence="9" type="ORF">HMPREF0682_1086</name>
</gene>
<dbReference type="OrthoDB" id="7375466at2"/>
<feature type="transmembrane region" description="Helical" evidence="7">
    <location>
        <begin position="209"/>
        <end position="229"/>
    </location>
</feature>
<keyword evidence="6 7" id="KW-0472">Membrane</keyword>